<dbReference type="SUPFAM" id="SSF52833">
    <property type="entry name" value="Thioredoxin-like"/>
    <property type="match status" value="1"/>
</dbReference>
<dbReference type="SUPFAM" id="SSF48208">
    <property type="entry name" value="Six-hairpin glycosidases"/>
    <property type="match status" value="1"/>
</dbReference>
<dbReference type="PANTHER" id="PTHR42899">
    <property type="entry name" value="SPERMATOGENESIS-ASSOCIATED PROTEIN 20"/>
    <property type="match status" value="1"/>
</dbReference>
<keyword evidence="4" id="KW-1185">Reference proteome</keyword>
<sequence>MNRLAASTSPYLRQHADNPVDWFEWGEEAFAEAARRDVPLLVSVGYAACHWCHVMAHESFEDPVTAAFMNAHFVNVKVDREERPDVDAVYMTATQAMTGQGGWPMTVFATPAGAPFFCGTYFPPRPVQGVPSFPEVLAALAAAWQTRRDEVVASAESIRSALAGEADEDGHRHDAHAADEHLVDGRPDAAPSGAEPGAPLSPGAPLVPAPAAEVDASVVERALAAARASLDRVHGGFAGAPKFPPSTVLEWLLRHHARTGDRDALDAAGHALTAMARGGMYDQLGGGFARYSVDATWTVPHFEKMLYDNALLLRVYAHWWRATASPLARRVVTQTADWMLRELRTGQGGFASALDADTGGVEGATYVWTPDDLRAVLGDDDGAWAADVLAVTGAGTFEHGTSVLQLRADPDDEDRLSSVRERLLAHRATRPQPARDDKVVSAWNGLAVAALAEAGALLDRPDWVEAATAAATLLVDLHVRRASGDAEAPGADGVEPGTPVRLVRASRDGVPGTAAAVLEDYADVAEGFLALAAVTGEHRWVARAGGLLETVLTRFGDGAGGFYDTADDETDPVLARIRRPQDPADGPTPSGQAAAAGALVTYGAFTGSSRHREAAVRALAVPLTFAGRYPRAAGWALATAEALLDGPREVAVVGPVRDDATRDLHRVALASTAPGLVVALGDPSAVAADASAVPLLRDRPLVDGRPAAYVCRGFVCDRPTTDPTTLRASLSPHPTPT</sequence>
<accession>F4H4K0</accession>
<evidence type="ECO:0000313" key="3">
    <source>
        <dbReference type="EMBL" id="AEE47795.1"/>
    </source>
</evidence>
<dbReference type="AlphaFoldDB" id="F4H4K0"/>
<dbReference type="RefSeq" id="WP_013772818.1">
    <property type="nucleotide sequence ID" value="NC_015514.1"/>
</dbReference>
<dbReference type="Pfam" id="PF03190">
    <property type="entry name" value="Thioredox_DsbH"/>
    <property type="match status" value="1"/>
</dbReference>
<dbReference type="InterPro" id="IPR012341">
    <property type="entry name" value="6hp_glycosidase-like_sf"/>
</dbReference>
<dbReference type="EMBL" id="CP002666">
    <property type="protein sequence ID" value="AEE47795.1"/>
    <property type="molecule type" value="Genomic_DNA"/>
</dbReference>
<gene>
    <name evidence="3" type="ordered locus">Celf_3688</name>
</gene>
<dbReference type="CDD" id="cd02955">
    <property type="entry name" value="SSP411"/>
    <property type="match status" value="1"/>
</dbReference>
<dbReference type="Gene3D" id="3.40.30.10">
    <property type="entry name" value="Glutaredoxin"/>
    <property type="match status" value="1"/>
</dbReference>
<organism evidence="3 4">
    <name type="scientific">Cellulomonas fimi (strain ATCC 484 / DSM 20113 / JCM 1341 / CCUG 24087 / LMG 16345 / NBRC 15513 / NCIMB 8980 / NCTC 7547 / NRS-133)</name>
    <dbReference type="NCBI Taxonomy" id="590998"/>
    <lineage>
        <taxon>Bacteria</taxon>
        <taxon>Bacillati</taxon>
        <taxon>Actinomycetota</taxon>
        <taxon>Actinomycetes</taxon>
        <taxon>Micrococcales</taxon>
        <taxon>Cellulomonadaceae</taxon>
        <taxon>Cellulomonas</taxon>
    </lineage>
</organism>
<dbReference type="Proteomes" id="UP000008460">
    <property type="component" value="Chromosome"/>
</dbReference>
<name>F4H4K0_CELFA</name>
<dbReference type="InterPro" id="IPR036249">
    <property type="entry name" value="Thioredoxin-like_sf"/>
</dbReference>
<reference evidence="3 4" key="1">
    <citation type="submission" date="2011-04" db="EMBL/GenBank/DDBJ databases">
        <title>Complete sequence of Cellulomonas fimi ATCC 484.</title>
        <authorList>
            <consortium name="US DOE Joint Genome Institute"/>
            <person name="Lucas S."/>
            <person name="Han J."/>
            <person name="Lapidus A."/>
            <person name="Cheng J.-F."/>
            <person name="Goodwin L."/>
            <person name="Pitluck S."/>
            <person name="Peters L."/>
            <person name="Chertkov O."/>
            <person name="Detter J.C."/>
            <person name="Han C."/>
            <person name="Tapia R."/>
            <person name="Land M."/>
            <person name="Hauser L."/>
            <person name="Kyrpides N."/>
            <person name="Ivanova N."/>
            <person name="Ovchinnikova G."/>
            <person name="Pagani I."/>
            <person name="Mead D."/>
            <person name="Brumm P."/>
            <person name="Woyke T."/>
        </authorList>
    </citation>
    <scope>NUCLEOTIDE SEQUENCE [LARGE SCALE GENOMIC DNA]</scope>
    <source>
        <strain evidence="4">ATCC 484 / DSM 20113 / JCM 1341 / NBRC 15513 / NCIMB 8980 / NCTC 7547</strain>
    </source>
</reference>
<dbReference type="PANTHER" id="PTHR42899:SF1">
    <property type="entry name" value="SPERMATOGENESIS-ASSOCIATED PROTEIN 20"/>
    <property type="match status" value="1"/>
</dbReference>
<dbReference type="InterPro" id="IPR008928">
    <property type="entry name" value="6-hairpin_glycosidase_sf"/>
</dbReference>
<evidence type="ECO:0000313" key="4">
    <source>
        <dbReference type="Proteomes" id="UP000008460"/>
    </source>
</evidence>
<dbReference type="HOGENOM" id="CLU_014051_4_1_11"/>
<dbReference type="KEGG" id="cfi:Celf_3688"/>
<feature type="domain" description="Spermatogenesis-associated protein 20-like TRX" evidence="2">
    <location>
        <begin position="1"/>
        <end position="162"/>
    </location>
</feature>
<feature type="region of interest" description="Disordered" evidence="1">
    <location>
        <begin position="183"/>
        <end position="206"/>
    </location>
</feature>
<dbReference type="STRING" id="590998.Celf_3688"/>
<evidence type="ECO:0000256" key="1">
    <source>
        <dbReference type="SAM" id="MobiDB-lite"/>
    </source>
</evidence>
<dbReference type="eggNOG" id="COG1331">
    <property type="taxonomic scope" value="Bacteria"/>
</dbReference>
<dbReference type="GO" id="GO:0005975">
    <property type="term" value="P:carbohydrate metabolic process"/>
    <property type="evidence" value="ECO:0007669"/>
    <property type="project" value="InterPro"/>
</dbReference>
<evidence type="ECO:0000259" key="2">
    <source>
        <dbReference type="Pfam" id="PF03190"/>
    </source>
</evidence>
<dbReference type="Gene3D" id="1.50.10.10">
    <property type="match status" value="1"/>
</dbReference>
<dbReference type="InterPro" id="IPR004879">
    <property type="entry name" value="Ssp411-like_TRX"/>
</dbReference>
<proteinExistence type="predicted"/>
<dbReference type="PIRSF" id="PIRSF006402">
    <property type="entry name" value="UCP006402_thioredoxin"/>
    <property type="match status" value="1"/>
</dbReference>
<protein>
    <submittedName>
        <fullName evidence="3">N-acylglucosamine 2-epimerase</fullName>
    </submittedName>
</protein>
<dbReference type="InterPro" id="IPR024705">
    <property type="entry name" value="Ssp411"/>
</dbReference>